<protein>
    <submittedName>
        <fullName evidence="3">Uncharacterized protein</fullName>
    </submittedName>
</protein>
<name>A0AAD5XWI3_9FUNG</name>
<feature type="compositionally biased region" description="Low complexity" evidence="2">
    <location>
        <begin position="251"/>
        <end position="282"/>
    </location>
</feature>
<evidence type="ECO:0000256" key="1">
    <source>
        <dbReference type="SAM" id="Coils"/>
    </source>
</evidence>
<dbReference type="EMBL" id="JADGJW010000207">
    <property type="protein sequence ID" value="KAJ3221821.1"/>
    <property type="molecule type" value="Genomic_DNA"/>
</dbReference>
<feature type="coiled-coil region" evidence="1">
    <location>
        <begin position="211"/>
        <end position="238"/>
    </location>
</feature>
<organism evidence="3 4">
    <name type="scientific">Clydaea vesicula</name>
    <dbReference type="NCBI Taxonomy" id="447962"/>
    <lineage>
        <taxon>Eukaryota</taxon>
        <taxon>Fungi</taxon>
        <taxon>Fungi incertae sedis</taxon>
        <taxon>Chytridiomycota</taxon>
        <taxon>Chytridiomycota incertae sedis</taxon>
        <taxon>Chytridiomycetes</taxon>
        <taxon>Lobulomycetales</taxon>
        <taxon>Lobulomycetaceae</taxon>
        <taxon>Clydaea</taxon>
    </lineage>
</organism>
<sequence length="305" mass="35150">METTALMSQLNQSPSPQLVNMDYTDTSRKTFQLDPIEIDRLRKKLIEQSSTSIAKLSLTISNLDEKIQLVESGIQQNEPTDQIKKETKNLPYSNDIIVSIQKEKMNQTLENLMIKRSKAKFEMDDISNNFIAVYKQKMLDAASLLNINHAEFKRFLDSTFIGLQDSLIFGLASAVMDKLDKYTKTMAAHKEKKLEKNLRYQEKINKDNTIINLTVAEFQKLNLEINDLKKEVNNKKNFNKNQKYKKNFTSTENKKSFTSKNKTSNKKTNINNNNIKKNFQKSGGFQKNQTNLKGKGKGNSKEQQE</sequence>
<evidence type="ECO:0000256" key="2">
    <source>
        <dbReference type="SAM" id="MobiDB-lite"/>
    </source>
</evidence>
<comment type="caution">
    <text evidence="3">The sequence shown here is derived from an EMBL/GenBank/DDBJ whole genome shotgun (WGS) entry which is preliminary data.</text>
</comment>
<dbReference type="AlphaFoldDB" id="A0AAD5XWI3"/>
<reference evidence="3" key="1">
    <citation type="submission" date="2020-05" db="EMBL/GenBank/DDBJ databases">
        <title>Phylogenomic resolution of chytrid fungi.</title>
        <authorList>
            <person name="Stajich J.E."/>
            <person name="Amses K."/>
            <person name="Simmons R."/>
            <person name="Seto K."/>
            <person name="Myers J."/>
            <person name="Bonds A."/>
            <person name="Quandt C.A."/>
            <person name="Barry K."/>
            <person name="Liu P."/>
            <person name="Grigoriev I."/>
            <person name="Longcore J.E."/>
            <person name="James T.Y."/>
        </authorList>
    </citation>
    <scope>NUCLEOTIDE SEQUENCE</scope>
    <source>
        <strain evidence="3">JEL0476</strain>
    </source>
</reference>
<keyword evidence="1" id="KW-0175">Coiled coil</keyword>
<gene>
    <name evidence="3" type="ORF">HK099_003077</name>
</gene>
<accession>A0AAD5XWI3</accession>
<keyword evidence="4" id="KW-1185">Reference proteome</keyword>
<evidence type="ECO:0000313" key="4">
    <source>
        <dbReference type="Proteomes" id="UP001211065"/>
    </source>
</evidence>
<evidence type="ECO:0000313" key="3">
    <source>
        <dbReference type="EMBL" id="KAJ3221821.1"/>
    </source>
</evidence>
<proteinExistence type="predicted"/>
<feature type="compositionally biased region" description="Polar residues" evidence="2">
    <location>
        <begin position="283"/>
        <end position="292"/>
    </location>
</feature>
<feature type="region of interest" description="Disordered" evidence="2">
    <location>
        <begin position="251"/>
        <end position="305"/>
    </location>
</feature>
<dbReference type="Proteomes" id="UP001211065">
    <property type="component" value="Unassembled WGS sequence"/>
</dbReference>